<dbReference type="Gene3D" id="3.40.50.10490">
    <property type="entry name" value="Glucose-6-phosphate isomerase like protein, domain 1"/>
    <property type="match status" value="1"/>
</dbReference>
<dbReference type="SUPFAM" id="SSF53697">
    <property type="entry name" value="SIS domain"/>
    <property type="match status" value="1"/>
</dbReference>
<gene>
    <name evidence="4" type="ORF">Rsw2DRAFT_0324</name>
</gene>
<dbReference type="PANTHER" id="PTHR10088:SF4">
    <property type="entry name" value="GLUCOKINASE REGULATORY PROTEIN"/>
    <property type="match status" value="1"/>
</dbReference>
<dbReference type="GO" id="GO:0009254">
    <property type="term" value="P:peptidoglycan turnover"/>
    <property type="evidence" value="ECO:0007669"/>
    <property type="project" value="TreeGrafter"/>
</dbReference>
<dbReference type="GO" id="GO:0016835">
    <property type="term" value="F:carbon-oxygen lyase activity"/>
    <property type="evidence" value="ECO:0007669"/>
    <property type="project" value="InterPro"/>
</dbReference>
<evidence type="ECO:0000256" key="2">
    <source>
        <dbReference type="ARBA" id="ARBA00023277"/>
    </source>
</evidence>
<reference evidence="4 5" key="1">
    <citation type="submission" date="2009-08" db="EMBL/GenBank/DDBJ databases">
        <title>The draft genome of Rhodobacter sp. SW2.</title>
        <authorList>
            <consortium name="US DOE Joint Genome Institute (JGI-PGF)"/>
            <person name="Lucas S."/>
            <person name="Copeland A."/>
            <person name="Lapidus A."/>
            <person name="Glavina del Rio T."/>
            <person name="Tice H."/>
            <person name="Bruce D."/>
            <person name="Goodwin L."/>
            <person name="Pitluck S."/>
            <person name="Larimer F."/>
            <person name="Land M.L."/>
            <person name="Hauser L."/>
            <person name="Emerson D."/>
        </authorList>
    </citation>
    <scope>NUCLEOTIDE SEQUENCE [LARGE SCALE GENOMIC DNA]</scope>
    <source>
        <strain evidence="4 5">SW2</strain>
    </source>
</reference>
<keyword evidence="4" id="KW-0413">Isomerase</keyword>
<evidence type="ECO:0000259" key="3">
    <source>
        <dbReference type="PROSITE" id="PS51464"/>
    </source>
</evidence>
<dbReference type="GO" id="GO:0016853">
    <property type="term" value="F:isomerase activity"/>
    <property type="evidence" value="ECO:0007669"/>
    <property type="project" value="UniProtKB-KW"/>
</dbReference>
<accession>C8RWZ6</accession>
<dbReference type="RefSeq" id="WP_008027380.1">
    <property type="nucleotide sequence ID" value="NZ_ACYY01000002.1"/>
</dbReference>
<keyword evidence="2" id="KW-0119">Carbohydrate metabolism</keyword>
<dbReference type="InterPro" id="IPR001347">
    <property type="entry name" value="SIS_dom"/>
</dbReference>
<proteinExistence type="predicted"/>
<keyword evidence="1" id="KW-0456">Lyase</keyword>
<name>C8RWZ6_9RHOB</name>
<dbReference type="EMBL" id="ACYY01000002">
    <property type="protein sequence ID" value="EEW26521.1"/>
    <property type="molecule type" value="Genomic_DNA"/>
</dbReference>
<dbReference type="Gene3D" id="1.10.8.1080">
    <property type="match status" value="1"/>
</dbReference>
<dbReference type="GO" id="GO:0046348">
    <property type="term" value="P:amino sugar catabolic process"/>
    <property type="evidence" value="ECO:0007669"/>
    <property type="project" value="InterPro"/>
</dbReference>
<dbReference type="GO" id="GO:0097367">
    <property type="term" value="F:carbohydrate derivative binding"/>
    <property type="evidence" value="ECO:0007669"/>
    <property type="project" value="InterPro"/>
</dbReference>
<feature type="domain" description="SIS" evidence="3">
    <location>
        <begin position="53"/>
        <end position="216"/>
    </location>
</feature>
<dbReference type="AlphaFoldDB" id="C8RWZ6"/>
<organism evidence="4 5">
    <name type="scientific">Rhodobacter ferrooxidans</name>
    <dbReference type="NCBI Taxonomy" id="371731"/>
    <lineage>
        <taxon>Bacteria</taxon>
        <taxon>Pseudomonadati</taxon>
        <taxon>Pseudomonadota</taxon>
        <taxon>Alphaproteobacteria</taxon>
        <taxon>Rhodobacterales</taxon>
        <taxon>Rhodobacter group</taxon>
        <taxon>Rhodobacter</taxon>
    </lineage>
</organism>
<dbReference type="InterPro" id="IPR040190">
    <property type="entry name" value="MURQ/GCKR"/>
</dbReference>
<dbReference type="PROSITE" id="PS51464">
    <property type="entry name" value="SIS"/>
    <property type="match status" value="1"/>
</dbReference>
<dbReference type="GO" id="GO:0016803">
    <property type="term" value="F:ether hydrolase activity"/>
    <property type="evidence" value="ECO:0007669"/>
    <property type="project" value="TreeGrafter"/>
</dbReference>
<dbReference type="OrthoDB" id="9813395at2"/>
<dbReference type="PANTHER" id="PTHR10088">
    <property type="entry name" value="GLUCOKINASE REGULATORY PROTEIN"/>
    <property type="match status" value="1"/>
</dbReference>
<protein>
    <submittedName>
        <fullName evidence="4">Sugar isomerase (SIS)</fullName>
    </submittedName>
</protein>
<dbReference type="InterPro" id="IPR046348">
    <property type="entry name" value="SIS_dom_sf"/>
</dbReference>
<dbReference type="NCBIfam" id="NF003915">
    <property type="entry name" value="PRK05441.1"/>
    <property type="match status" value="1"/>
</dbReference>
<dbReference type="CDD" id="cd05007">
    <property type="entry name" value="SIS_Etherase"/>
    <property type="match status" value="1"/>
</dbReference>
<dbReference type="eggNOG" id="COG2103">
    <property type="taxonomic scope" value="Bacteria"/>
</dbReference>
<evidence type="ECO:0000256" key="1">
    <source>
        <dbReference type="ARBA" id="ARBA00023239"/>
    </source>
</evidence>
<comment type="caution">
    <text evidence="4">The sequence shown here is derived from an EMBL/GenBank/DDBJ whole genome shotgun (WGS) entry which is preliminary data.</text>
</comment>
<dbReference type="Proteomes" id="UP000010121">
    <property type="component" value="Unassembled WGS sequence"/>
</dbReference>
<dbReference type="Pfam" id="PF13580">
    <property type="entry name" value="SIS_2"/>
    <property type="match status" value="1"/>
</dbReference>
<dbReference type="InterPro" id="IPR005488">
    <property type="entry name" value="Etherase_MurQ"/>
</dbReference>
<sequence length="297" mass="29675">MAERPTEARHPSAEGLHAVPAAEVFSRLLNAQADAVDALRPALPALEKAAEAAARALAGGGRMAYAGAGSSGLMALADCLELAGTFGIPPDRTPMLFAGGASALLHMTGAVEDDPALAETDLARAALGPGDVVICLSASGGTPYTLAVARGAKARGAQVIGIANVAGSALLDMADFPLLLDTGPEVVAGSTRMAAATAQKVALNLMSVLVGIRLGHVHDGYMVNVVADNAKLRDRAARIVAAISGQDIAVARDALEQSEGAVKPAILIARGTAPEHARAALDASGGHLAPALAATTN</sequence>
<evidence type="ECO:0000313" key="4">
    <source>
        <dbReference type="EMBL" id="EEW26521.1"/>
    </source>
</evidence>
<evidence type="ECO:0000313" key="5">
    <source>
        <dbReference type="Proteomes" id="UP000010121"/>
    </source>
</evidence>
<keyword evidence="5" id="KW-1185">Reference proteome</keyword>
<dbReference type="STRING" id="371731.Rsw2DRAFT_0324"/>